<dbReference type="PANTHER" id="PTHR46401:SF2">
    <property type="entry name" value="GLYCOSYLTRANSFERASE WBBK-RELATED"/>
    <property type="match status" value="1"/>
</dbReference>
<dbReference type="GO" id="GO:0016757">
    <property type="term" value="F:glycosyltransferase activity"/>
    <property type="evidence" value="ECO:0007669"/>
    <property type="project" value="InterPro"/>
</dbReference>
<dbReference type="PANTHER" id="PTHR46401">
    <property type="entry name" value="GLYCOSYLTRANSFERASE WBBK-RELATED"/>
    <property type="match status" value="1"/>
</dbReference>
<sequence>MLKVVVDATPITVKPSGVGLYVANLIQHLHFLQKPEKFQLGIFYQPSLKNWLKRDFTFPSLLPNYYKLNESEAQARFFFSYPVRISDWLVNNFPQVFPLLLDKPLKDDQIFHGTNFTVYPDRSTLKVMTLYDLTFLKYPQYVDRVVAKYYQRVRQCLQWTDSIIAISESTKQDAIKYLDISPEKIFVTPLASRYTKDYFKGCDIAILKTKVNYNFDIPYLLFVSTIEPRKNIITLVKAFSYLKEKYKIEHNLVLIGKKGWRYGAIFEAIANSVYNKNIHHLDYLSDELLALFYQLAEVFVYPSHYEGFGLPVLEAMNLGTPVVCSNTSSLPEIVGNAGLQINPDNPLELAEAIEQVINNSQLQQDLRTKGYQQASNFSWEKTAKKTLQSYRTLLGLNRAY</sequence>
<dbReference type="FunFam" id="3.40.50.2000:FF:000119">
    <property type="entry name" value="Glycosyl transferase group 1"/>
    <property type="match status" value="1"/>
</dbReference>
<evidence type="ECO:0000256" key="1">
    <source>
        <dbReference type="ARBA" id="ARBA00022679"/>
    </source>
</evidence>
<dbReference type="RefSeq" id="WP_144869401.1">
    <property type="nucleotide sequence ID" value="NZ_LR213869.1"/>
</dbReference>
<evidence type="ECO:0000259" key="2">
    <source>
        <dbReference type="Pfam" id="PF00534"/>
    </source>
</evidence>
<name>A0A563VKA7_9CYAN</name>
<feature type="domain" description="Glycosyl transferase family 1" evidence="2">
    <location>
        <begin position="216"/>
        <end position="372"/>
    </location>
</feature>
<gene>
    <name evidence="3" type="ORF">H1P_1150025</name>
</gene>
<evidence type="ECO:0000313" key="4">
    <source>
        <dbReference type="Proteomes" id="UP000320055"/>
    </source>
</evidence>
<dbReference type="OrthoDB" id="9797829at2"/>
<reference evidence="3 4" key="1">
    <citation type="submission" date="2019-01" db="EMBL/GenBank/DDBJ databases">
        <authorList>
            <person name="Brito A."/>
        </authorList>
    </citation>
    <scope>NUCLEOTIDE SEQUENCE [LARGE SCALE GENOMIC DNA]</scope>
    <source>
        <strain evidence="3">1</strain>
    </source>
</reference>
<keyword evidence="1 3" id="KW-0808">Transferase</keyword>
<dbReference type="Gene3D" id="3.40.50.2000">
    <property type="entry name" value="Glycogen Phosphorylase B"/>
    <property type="match status" value="2"/>
</dbReference>
<dbReference type="Pfam" id="PF00534">
    <property type="entry name" value="Glycos_transf_1"/>
    <property type="match status" value="1"/>
</dbReference>
<dbReference type="CDD" id="cd03809">
    <property type="entry name" value="GT4_MtfB-like"/>
    <property type="match status" value="1"/>
</dbReference>
<organism evidence="3 4">
    <name type="scientific">Hyella patelloides LEGE 07179</name>
    <dbReference type="NCBI Taxonomy" id="945734"/>
    <lineage>
        <taxon>Bacteria</taxon>
        <taxon>Bacillati</taxon>
        <taxon>Cyanobacteriota</taxon>
        <taxon>Cyanophyceae</taxon>
        <taxon>Pleurocapsales</taxon>
        <taxon>Hyellaceae</taxon>
        <taxon>Hyella</taxon>
    </lineage>
</organism>
<dbReference type="GO" id="GO:0009103">
    <property type="term" value="P:lipopolysaccharide biosynthetic process"/>
    <property type="evidence" value="ECO:0007669"/>
    <property type="project" value="TreeGrafter"/>
</dbReference>
<protein>
    <submittedName>
        <fullName evidence="3">Glycosyltransferase</fullName>
    </submittedName>
</protein>
<proteinExistence type="predicted"/>
<dbReference type="AlphaFoldDB" id="A0A563VKA7"/>
<evidence type="ECO:0000313" key="3">
    <source>
        <dbReference type="EMBL" id="VEP11715.1"/>
    </source>
</evidence>
<dbReference type="InterPro" id="IPR001296">
    <property type="entry name" value="Glyco_trans_1"/>
</dbReference>
<dbReference type="EMBL" id="CAACVJ010000019">
    <property type="protein sequence ID" value="VEP11715.1"/>
    <property type="molecule type" value="Genomic_DNA"/>
</dbReference>
<keyword evidence="4" id="KW-1185">Reference proteome</keyword>
<dbReference type="SUPFAM" id="SSF53756">
    <property type="entry name" value="UDP-Glycosyltransferase/glycogen phosphorylase"/>
    <property type="match status" value="1"/>
</dbReference>
<accession>A0A563VKA7</accession>
<dbReference type="Proteomes" id="UP000320055">
    <property type="component" value="Unassembled WGS sequence"/>
</dbReference>